<keyword evidence="2" id="KW-1185">Reference proteome</keyword>
<evidence type="ECO:0000313" key="1">
    <source>
        <dbReference type="EMBL" id="AVM48200.1"/>
    </source>
</evidence>
<evidence type="ECO:0000313" key="2">
    <source>
        <dbReference type="Proteomes" id="UP000237883"/>
    </source>
</evidence>
<dbReference type="EMBL" id="CP027228">
    <property type="protein sequence ID" value="AVM48200.1"/>
    <property type="molecule type" value="Genomic_DNA"/>
</dbReference>
<dbReference type="PANTHER" id="PTHR11669">
    <property type="entry name" value="REPLICATION FACTOR C / DNA POLYMERASE III GAMMA-TAU SUBUNIT"/>
    <property type="match status" value="1"/>
</dbReference>
<dbReference type="InterPro" id="IPR027417">
    <property type="entry name" value="P-loop_NTPase"/>
</dbReference>
<organism evidence="1 2">
    <name type="scientific">Mogibacterium diversum</name>
    <dbReference type="NCBI Taxonomy" id="114527"/>
    <lineage>
        <taxon>Bacteria</taxon>
        <taxon>Bacillati</taxon>
        <taxon>Bacillota</taxon>
        <taxon>Clostridia</taxon>
        <taxon>Peptostreptococcales</taxon>
        <taxon>Anaerovoracaceae</taxon>
        <taxon>Mogibacterium</taxon>
    </lineage>
</organism>
<proteinExistence type="predicted"/>
<protein>
    <recommendedName>
        <fullName evidence="3">DNA polymerase III subunit delta</fullName>
    </recommendedName>
</protein>
<dbReference type="AlphaFoldDB" id="A0A2S0L4I5"/>
<evidence type="ECO:0008006" key="3">
    <source>
        <dbReference type="Google" id="ProtNLM"/>
    </source>
</evidence>
<sequence length="267" mass="30322">MTEYFTGIGGYGRDMAREYAHAYIIEGRSGEERDDYIRSFAKDIICPNTDLSGHACGSCPACIRVSSGTHEDLLFMSQSGKETYKTADAAAMIERLSMRPYGEHNVGIIDNAERLSEIVQNKLLKTLEEPYPGTVIILATDNKESLLPTVRSRCVELRMHEQTSDFANSDSIELLMKEWFGKTYFFKIRELIRKSFKGNEEAFKFLDALENNLHEKLIGGERLPKDAGAILQMIDKVEETRINIKRGMSPEYALNSLFLSRNNINNR</sequence>
<dbReference type="GO" id="GO:0006261">
    <property type="term" value="P:DNA-templated DNA replication"/>
    <property type="evidence" value="ECO:0007669"/>
    <property type="project" value="TreeGrafter"/>
</dbReference>
<dbReference type="Proteomes" id="UP000237883">
    <property type="component" value="Chromosome"/>
</dbReference>
<accession>A0A2S0L4I5</accession>
<dbReference type="GeneID" id="78391580"/>
<dbReference type="RefSeq" id="WP_106057273.1">
    <property type="nucleotide sequence ID" value="NZ_CP027228.1"/>
</dbReference>
<reference evidence="2" key="1">
    <citation type="submission" date="2018-02" db="EMBL/GenBank/DDBJ databases">
        <authorList>
            <person name="Holder M.E."/>
            <person name="Ajami N.J."/>
            <person name="Petrosino J.F."/>
        </authorList>
    </citation>
    <scope>NUCLEOTIDE SEQUENCE [LARGE SCALE GENOMIC DNA]</scope>
    <source>
        <strain evidence="2">CCUG 47132</strain>
    </source>
</reference>
<gene>
    <name evidence="1" type="ORF">C5Q96_04810</name>
</gene>
<dbReference type="SUPFAM" id="SSF52540">
    <property type="entry name" value="P-loop containing nucleoside triphosphate hydrolases"/>
    <property type="match status" value="1"/>
</dbReference>
<dbReference type="Pfam" id="PF13177">
    <property type="entry name" value="DNA_pol3_delta2"/>
    <property type="match status" value="1"/>
</dbReference>
<name>A0A2S0L4I5_9FIRM</name>
<dbReference type="KEGG" id="mdv:C5Q96_04810"/>
<dbReference type="OrthoDB" id="9810148at2"/>
<dbReference type="InterPro" id="IPR050238">
    <property type="entry name" value="DNA_Rep/Repair_Clamp_Loader"/>
</dbReference>
<dbReference type="PANTHER" id="PTHR11669:SF8">
    <property type="entry name" value="DNA POLYMERASE III SUBUNIT DELTA"/>
    <property type="match status" value="1"/>
</dbReference>
<dbReference type="Gene3D" id="3.40.50.300">
    <property type="entry name" value="P-loop containing nucleotide triphosphate hydrolases"/>
    <property type="match status" value="1"/>
</dbReference>